<feature type="region of interest" description="Disordered" evidence="1">
    <location>
        <begin position="248"/>
        <end position="305"/>
    </location>
</feature>
<feature type="transmembrane region" description="Helical" evidence="2">
    <location>
        <begin position="29"/>
        <end position="48"/>
    </location>
</feature>
<organism evidence="3">
    <name type="scientific">Phytophthora nicotianae</name>
    <name type="common">Potato buckeye rot agent</name>
    <name type="synonym">Phytophthora parasitica</name>
    <dbReference type="NCBI Taxonomy" id="4792"/>
    <lineage>
        <taxon>Eukaryota</taxon>
        <taxon>Sar</taxon>
        <taxon>Stramenopiles</taxon>
        <taxon>Oomycota</taxon>
        <taxon>Peronosporomycetes</taxon>
        <taxon>Peronosporales</taxon>
        <taxon>Peronosporaceae</taxon>
        <taxon>Phytophthora</taxon>
    </lineage>
</organism>
<protein>
    <submittedName>
        <fullName evidence="3">Uncharacterized protein</fullName>
    </submittedName>
</protein>
<dbReference type="VEuPathDB" id="FungiDB:PPTG_10636"/>
<evidence type="ECO:0000313" key="3">
    <source>
        <dbReference type="EMBL" id="ETL94840.1"/>
    </source>
</evidence>
<keyword evidence="2" id="KW-0472">Membrane</keyword>
<gene>
    <name evidence="3" type="ORF">L917_07281</name>
</gene>
<dbReference type="EMBL" id="KI679303">
    <property type="protein sequence ID" value="ETL94840.1"/>
    <property type="molecule type" value="Genomic_DNA"/>
</dbReference>
<feature type="transmembrane region" description="Helical" evidence="2">
    <location>
        <begin position="60"/>
        <end position="81"/>
    </location>
</feature>
<feature type="compositionally biased region" description="Polar residues" evidence="1">
    <location>
        <begin position="289"/>
        <end position="305"/>
    </location>
</feature>
<sequence>MEKHGDGGQYICMLRVLTRDQLEGVPHTISYMAYFLRLFATTTFHFAVRLTSQHPQKIQMVHSVVPALAVATTLSSMALLAPMADAHQIVLLPEPQWTTNDKDTKYNPLAFLENQGFKTQEDFLSWRNENNYKSLRDFMDNAKYEVTSGADFSCGFTDPKGTPQPIPAGNAMRSTGYTHDGPCEVWLDDTMVLDGENCHEKFPGKDYTVDYSSCKGTCTLRWYWLGIRFLKNQYSWQVYKACIPLSGSSEATPTTSGSGTQGTERTMQATPAPESQAPAAETPSWGGNAPTTWGSPTWGQRSLRN</sequence>
<accession>W2LDV0</accession>
<feature type="compositionally biased region" description="Low complexity" evidence="1">
    <location>
        <begin position="252"/>
        <end position="266"/>
    </location>
</feature>
<keyword evidence="2" id="KW-1133">Transmembrane helix</keyword>
<dbReference type="Proteomes" id="UP000054423">
    <property type="component" value="Unassembled WGS sequence"/>
</dbReference>
<name>W2LDV0_PHYNI</name>
<evidence type="ECO:0000256" key="2">
    <source>
        <dbReference type="SAM" id="Phobius"/>
    </source>
</evidence>
<reference evidence="3" key="1">
    <citation type="submission" date="2013-11" db="EMBL/GenBank/DDBJ databases">
        <title>The Genome Sequence of Phytophthora parasitica CHvinca01.</title>
        <authorList>
            <consortium name="The Broad Institute Genomics Platform"/>
            <person name="Russ C."/>
            <person name="Tyler B."/>
            <person name="Panabieres F."/>
            <person name="Shan W."/>
            <person name="Tripathy S."/>
            <person name="Grunwald N."/>
            <person name="Machado M."/>
            <person name="Johnson C.S."/>
            <person name="Arredondo F."/>
            <person name="Hong C."/>
            <person name="Coffey M."/>
            <person name="Young S.K."/>
            <person name="Zeng Q."/>
            <person name="Gargeya S."/>
            <person name="Fitzgerald M."/>
            <person name="Abouelleil A."/>
            <person name="Alvarado L."/>
            <person name="Chapman S.B."/>
            <person name="Gainer-Dewar J."/>
            <person name="Goldberg J."/>
            <person name="Griggs A."/>
            <person name="Gujja S."/>
            <person name="Hansen M."/>
            <person name="Howarth C."/>
            <person name="Imamovic A."/>
            <person name="Ireland A."/>
            <person name="Larimer J."/>
            <person name="McCowan C."/>
            <person name="Murphy C."/>
            <person name="Pearson M."/>
            <person name="Poon T.W."/>
            <person name="Priest M."/>
            <person name="Roberts A."/>
            <person name="Saif S."/>
            <person name="Shea T."/>
            <person name="Sykes S."/>
            <person name="Wortman J."/>
            <person name="Nusbaum C."/>
            <person name="Birren B."/>
        </authorList>
    </citation>
    <scope>NUCLEOTIDE SEQUENCE [LARGE SCALE GENOMIC DNA]</scope>
    <source>
        <strain evidence="3">CHvinca01</strain>
    </source>
</reference>
<evidence type="ECO:0000256" key="1">
    <source>
        <dbReference type="SAM" id="MobiDB-lite"/>
    </source>
</evidence>
<keyword evidence="2" id="KW-0812">Transmembrane</keyword>
<proteinExistence type="predicted"/>
<dbReference type="AlphaFoldDB" id="W2LDV0"/>